<evidence type="ECO:0000313" key="2">
    <source>
        <dbReference type="EMBL" id="GMH64330.1"/>
    </source>
</evidence>
<dbReference type="Pfam" id="PF13424">
    <property type="entry name" value="TPR_12"/>
    <property type="match status" value="1"/>
</dbReference>
<protein>
    <submittedName>
        <fullName evidence="2">Uncharacterized protein</fullName>
    </submittedName>
</protein>
<dbReference type="EMBL" id="BLQM01000106">
    <property type="protein sequence ID" value="GMH64330.1"/>
    <property type="molecule type" value="Genomic_DNA"/>
</dbReference>
<accession>A0A9W7AAL5</accession>
<dbReference type="SUPFAM" id="SSF48452">
    <property type="entry name" value="TPR-like"/>
    <property type="match status" value="1"/>
</dbReference>
<dbReference type="InterPro" id="IPR011990">
    <property type="entry name" value="TPR-like_helical_dom_sf"/>
</dbReference>
<dbReference type="Proteomes" id="UP001162640">
    <property type="component" value="Unassembled WGS sequence"/>
</dbReference>
<dbReference type="AlphaFoldDB" id="A0A9W7AAL5"/>
<evidence type="ECO:0000256" key="1">
    <source>
        <dbReference type="SAM" id="MobiDB-lite"/>
    </source>
</evidence>
<proteinExistence type="predicted"/>
<gene>
    <name evidence="2" type="ORF">TL16_g03938</name>
</gene>
<feature type="region of interest" description="Disordered" evidence="1">
    <location>
        <begin position="399"/>
        <end position="430"/>
    </location>
</feature>
<comment type="caution">
    <text evidence="2">The sequence shown here is derived from an EMBL/GenBank/DDBJ whole genome shotgun (WGS) entry which is preliminary data.</text>
</comment>
<reference evidence="3" key="1">
    <citation type="journal article" date="2023" name="Commun. Biol.">
        <title>Genome analysis of Parmales, the sister group of diatoms, reveals the evolutionary specialization of diatoms from phago-mixotrophs to photoautotrophs.</title>
        <authorList>
            <person name="Ban H."/>
            <person name="Sato S."/>
            <person name="Yoshikawa S."/>
            <person name="Yamada K."/>
            <person name="Nakamura Y."/>
            <person name="Ichinomiya M."/>
            <person name="Sato N."/>
            <person name="Blanc-Mathieu R."/>
            <person name="Endo H."/>
            <person name="Kuwata A."/>
            <person name="Ogata H."/>
        </authorList>
    </citation>
    <scope>NUCLEOTIDE SEQUENCE [LARGE SCALE GENOMIC DNA]</scope>
</reference>
<evidence type="ECO:0000313" key="3">
    <source>
        <dbReference type="Proteomes" id="UP001162640"/>
    </source>
</evidence>
<sequence length="725" mass="79396">MNIAGPASSPTCAYITPADPSDPSDPSDPNNTPTLTVATFSTTSVTSIGSIPFPDAESCCVDLSSRVYVFTSSHVSILVPEFTPTGDPCIPATSTLNPVHPDPLAWTFGSIRHSTSLRPSTLILELLYSPNLSLMTFNENNTVTRTDLRIPLCTNPKSITKLRRTGDDICIFYDLFYDIYTVIGSMVYSSQRYNYDSASTSCVTSLLTALSTTPSNLHIDYNAYTTATHLRIYSPPPPSLLPLAHLNHLQTVQKTSSLLQSAVSEINSRDNYKTHTYKINPHNQTVTYCDKNDPSPLTRECTYKIYEGLNTLTNRSSLNDGYILGDVKSDRFLSKLKGDGEMYDWVLEGFRKDKWDPIPVQTRNDMASSKGPSTTTIVLGLAGLSAAFMVGYFFMQEDEEDEKDQGGAPPAPAADATPRETPPAATEEREVDPMAVIARLKQEAIALQSACDFDGCIKKFRLLSKVQEKVDPQGGSHLWTNIMLAAAILQVHAVRAGQGLKPGEPAAEPSEEGWNLLVESSGALHEIAVDFCEAGELDKAQGLCQQLAKVQAQLLGPQHPNVLQTLSTMGGILAYRGDLKGARELYEAVFSSQISQGDGGEIISKLTALSLGHVLWQQKEFEAASKLLEATEVSFKSQLGQDDLLTILVRVELAMLRMMEGKRGEGEALFALVLAVECDTEDIVKQLDCFIINQGKAWGEEDERVVIMRDASSRLKQKKKNEKKK</sequence>
<dbReference type="Gene3D" id="1.25.40.10">
    <property type="entry name" value="Tetratricopeptide repeat domain"/>
    <property type="match status" value="1"/>
</dbReference>
<organism evidence="2 3">
    <name type="scientific">Triparma laevis f. inornata</name>
    <dbReference type="NCBI Taxonomy" id="1714386"/>
    <lineage>
        <taxon>Eukaryota</taxon>
        <taxon>Sar</taxon>
        <taxon>Stramenopiles</taxon>
        <taxon>Ochrophyta</taxon>
        <taxon>Bolidophyceae</taxon>
        <taxon>Parmales</taxon>
        <taxon>Triparmaceae</taxon>
        <taxon>Triparma</taxon>
    </lineage>
</organism>
<feature type="region of interest" description="Disordered" evidence="1">
    <location>
        <begin position="1"/>
        <end position="33"/>
    </location>
</feature>
<name>A0A9W7AAL5_9STRA</name>